<evidence type="ECO:0000313" key="1">
    <source>
        <dbReference type="EMBL" id="KAA9014561.1"/>
    </source>
</evidence>
<dbReference type="Proteomes" id="UP000326671">
    <property type="component" value="Unassembled WGS sequence"/>
</dbReference>
<organism evidence="1 2">
    <name type="scientific">Niallia endozanthoxylica</name>
    <dbReference type="NCBI Taxonomy" id="2036016"/>
    <lineage>
        <taxon>Bacteria</taxon>
        <taxon>Bacillati</taxon>
        <taxon>Bacillota</taxon>
        <taxon>Bacilli</taxon>
        <taxon>Bacillales</taxon>
        <taxon>Bacillaceae</taxon>
        <taxon>Niallia</taxon>
    </lineage>
</organism>
<sequence>MVSLKKYNVFRKTIVILAILFLISNIVFPMKSKADIVKDPDVGYLDAFRPGTSNPYAIVIEFDKLIQFSSGRIGPLPSSTTYGPFTEIKLIHAGNEVPIRLVISDNKLLIYPDPASSASSGDLLWGENKDYELTITGPIVENIDSSYAFGTPNPSYIFRISTYSLTFEELMSGSRKINTIIKDYTPRKINVLSPKRYIDVIDIIHKRQDLVQGSTTESVTNIDVTINHGSPANRLIKRIEVTPKKNGADLQITKVIDNLHLQSLSGNKLYDFGFTRLPDTSGFDFEVLVYDINDNLLDKRIVKVPYEQSTTTIIKQRDRYTTAGKTYTLYDLLKTPTNLQKLLDENRMDEITVQVVQE</sequence>
<name>A0A5J5H212_9BACI</name>
<dbReference type="AlphaFoldDB" id="A0A5J5H212"/>
<dbReference type="EMBL" id="VYKL01000045">
    <property type="protein sequence ID" value="KAA9014561.1"/>
    <property type="molecule type" value="Genomic_DNA"/>
</dbReference>
<comment type="caution">
    <text evidence="1">The sequence shown here is derived from an EMBL/GenBank/DDBJ whole genome shotgun (WGS) entry which is preliminary data.</text>
</comment>
<gene>
    <name evidence="1" type="ORF">F4V44_23750</name>
</gene>
<accession>A0A5J5H212</accession>
<evidence type="ECO:0000313" key="2">
    <source>
        <dbReference type="Proteomes" id="UP000326671"/>
    </source>
</evidence>
<proteinExistence type="predicted"/>
<protein>
    <submittedName>
        <fullName evidence="1">Uncharacterized protein</fullName>
    </submittedName>
</protein>
<dbReference type="RefSeq" id="WP_150442488.1">
    <property type="nucleotide sequence ID" value="NZ_VYKL01000045.1"/>
</dbReference>
<dbReference type="OrthoDB" id="2837573at2"/>
<reference evidence="1 2" key="1">
    <citation type="submission" date="2019-09" db="EMBL/GenBank/DDBJ databases">
        <title>Whole genome sequences of isolates from the Mars Exploration Rovers.</title>
        <authorList>
            <person name="Seuylemezian A."/>
            <person name="Vaishampayan P."/>
        </authorList>
    </citation>
    <scope>NUCLEOTIDE SEQUENCE [LARGE SCALE GENOMIC DNA]</scope>
    <source>
        <strain evidence="1 2">MER_TA_151</strain>
    </source>
</reference>
<keyword evidence="2" id="KW-1185">Reference proteome</keyword>